<evidence type="ECO:0000313" key="2">
    <source>
        <dbReference type="EMBL" id="ETO14258.1"/>
    </source>
</evidence>
<keyword evidence="1" id="KW-0812">Transmembrane</keyword>
<protein>
    <submittedName>
        <fullName evidence="2">Uncharacterized protein</fullName>
    </submittedName>
</protein>
<evidence type="ECO:0000256" key="1">
    <source>
        <dbReference type="SAM" id="Phobius"/>
    </source>
</evidence>
<feature type="transmembrane region" description="Helical" evidence="1">
    <location>
        <begin position="140"/>
        <end position="161"/>
    </location>
</feature>
<accession>X6MJR6</accession>
<feature type="transmembrane region" description="Helical" evidence="1">
    <location>
        <begin position="6"/>
        <end position="23"/>
    </location>
</feature>
<keyword evidence="1" id="KW-1133">Transmembrane helix</keyword>
<comment type="caution">
    <text evidence="2">The sequence shown here is derived from an EMBL/GenBank/DDBJ whole genome shotgun (WGS) entry which is preliminary data.</text>
</comment>
<dbReference type="EMBL" id="ASPP01020135">
    <property type="protein sequence ID" value="ETO14258.1"/>
    <property type="molecule type" value="Genomic_DNA"/>
</dbReference>
<feature type="transmembrane region" description="Helical" evidence="1">
    <location>
        <begin position="103"/>
        <end position="128"/>
    </location>
</feature>
<keyword evidence="3" id="KW-1185">Reference proteome</keyword>
<proteinExistence type="predicted"/>
<gene>
    <name evidence="2" type="ORF">RFI_23110</name>
</gene>
<evidence type="ECO:0000313" key="3">
    <source>
        <dbReference type="Proteomes" id="UP000023152"/>
    </source>
</evidence>
<organism evidence="2 3">
    <name type="scientific">Reticulomyxa filosa</name>
    <dbReference type="NCBI Taxonomy" id="46433"/>
    <lineage>
        <taxon>Eukaryota</taxon>
        <taxon>Sar</taxon>
        <taxon>Rhizaria</taxon>
        <taxon>Retaria</taxon>
        <taxon>Foraminifera</taxon>
        <taxon>Monothalamids</taxon>
        <taxon>Reticulomyxidae</taxon>
        <taxon>Reticulomyxa</taxon>
    </lineage>
</organism>
<name>X6MJR6_RETFI</name>
<dbReference type="AlphaFoldDB" id="X6MJR6"/>
<feature type="transmembrane region" description="Helical" evidence="1">
    <location>
        <begin position="64"/>
        <end position="83"/>
    </location>
</feature>
<sequence>MSPCIAFFNVILSSACLFWYLTVRQFVKTTNGLNDNWYNTYGSDVSDACYEDAFTLRLVDVFRTLAVIVSTLFFVSLALQFYYFVKWRITCENRLCNLVHSSIILGVFAVTTILLGFSSLISFFIGFVQLETLEHEPIHQFVLGPLVVIISTLGYFDIFLWRCCCKNKNIWFSDEVWDFFVAFAQAMKEWLYQQIICITNSRTQQKHSVLDFNNIGVIS</sequence>
<dbReference type="Proteomes" id="UP000023152">
    <property type="component" value="Unassembled WGS sequence"/>
</dbReference>
<reference evidence="2 3" key="1">
    <citation type="journal article" date="2013" name="Curr. Biol.">
        <title>The Genome of the Foraminiferan Reticulomyxa filosa.</title>
        <authorList>
            <person name="Glockner G."/>
            <person name="Hulsmann N."/>
            <person name="Schleicher M."/>
            <person name="Noegel A.A."/>
            <person name="Eichinger L."/>
            <person name="Gallinger C."/>
            <person name="Pawlowski J."/>
            <person name="Sierra R."/>
            <person name="Euteneuer U."/>
            <person name="Pillet L."/>
            <person name="Moustafa A."/>
            <person name="Platzer M."/>
            <person name="Groth M."/>
            <person name="Szafranski K."/>
            <person name="Schliwa M."/>
        </authorList>
    </citation>
    <scope>NUCLEOTIDE SEQUENCE [LARGE SCALE GENOMIC DNA]</scope>
</reference>
<keyword evidence="1" id="KW-0472">Membrane</keyword>